<name>A0A1B0FJL2_GLOMM</name>
<dbReference type="SMART" id="SM00355">
    <property type="entry name" value="ZnF_C2H2"/>
    <property type="match status" value="6"/>
</dbReference>
<dbReference type="FunFam" id="3.30.160.60:FF:000164">
    <property type="entry name" value="Fez family zinc finger protein 2"/>
    <property type="match status" value="1"/>
</dbReference>
<dbReference type="PROSITE" id="PS00028">
    <property type="entry name" value="ZINC_FINGER_C2H2_1"/>
    <property type="match status" value="6"/>
</dbReference>
<keyword evidence="13" id="KW-0804">Transcription</keyword>
<evidence type="ECO:0000256" key="8">
    <source>
        <dbReference type="ARBA" id="ARBA00022782"/>
    </source>
</evidence>
<dbReference type="PROSITE" id="PS50157">
    <property type="entry name" value="ZINC_FINGER_C2H2_2"/>
    <property type="match status" value="6"/>
</dbReference>
<sequence length="654" mass="71711">MRVTIFFADGIPLGSPRGMQPCSPLGIIAITMPPSKSPIVETAANHKMSLEIFADSNASTPVDSKTPNIKHVSATTSTPLSTRNCPLKFSIAKIMEPDQRSNGATIDSERSCSPIEVTSDDSETLTLVNSENYDSAFKKYVPSSSTAAVQQFVSARHQELLTQYPLLYYAAPNQLMCAAAAAQYAALTAQQQNLLTDTNATVTHLNNFTASLSSLHHQTLRRQLITPSASTHHLAAAAAAAAQAVHHQTMINNHSQLHHVLEKTPASHKSRDSVNTSAYNQHPRKNSSPPTHPTTATTINPDPSTPPDAQRHRPDSPSSLDDSPIVSGGKQKTFSCLECGKVFNAHYNLTRHMPVHTGARPFVCKVCGKGFRQASTLCRHKIIHTSEKPHKCQTCGKAFNRSSTLNTHTRIHAGYKPFVCEYCGKGFHQKGNYKNHKLTHSGEKAYKCSICNKAFHQIYNLTFHMHTHNDKKPYTCRVCAKGFCRNFDLKKHMRKLHDLGSISIDEEVSSAHIEARREYNRHESSVEYRSASLINSNSSDSSSPPINVTTPPLSSNEGSSTAWPASTQYPVLNSGSNTRIYNHTNHLPNNYRVASEYGNGSTFINFTQTSTSGIHLSTAPPTTHHLALQQQQRLSTAAAAVSVMDNVPFIAKVF</sequence>
<keyword evidence="14" id="KW-0539">Nucleus</keyword>
<dbReference type="VEuPathDB" id="VectorBase:GMOY004045"/>
<dbReference type="PANTHER" id="PTHR14196">
    <property type="entry name" value="ODD-SKIPPED - RELATED"/>
    <property type="match status" value="1"/>
</dbReference>
<dbReference type="FunFam" id="3.30.160.60:FF:000251">
    <property type="entry name" value="FEZ family zinc finger 2"/>
    <property type="match status" value="1"/>
</dbReference>
<dbReference type="STRING" id="37546.A0A1B0FJL2"/>
<keyword evidence="6" id="KW-0677">Repeat</keyword>
<evidence type="ECO:0000256" key="3">
    <source>
        <dbReference type="ARBA" id="ARBA00022473"/>
    </source>
</evidence>
<dbReference type="GO" id="GO:0008270">
    <property type="term" value="F:zinc ion binding"/>
    <property type="evidence" value="ECO:0007669"/>
    <property type="project" value="UniProtKB-KW"/>
</dbReference>
<evidence type="ECO:0000256" key="2">
    <source>
        <dbReference type="ARBA" id="ARBA00006991"/>
    </source>
</evidence>
<dbReference type="AlphaFoldDB" id="A0A1B0FJL2"/>
<dbReference type="Proteomes" id="UP000092444">
    <property type="component" value="Unassembled WGS sequence"/>
</dbReference>
<dbReference type="FunFam" id="3.30.160.60:FF:000227">
    <property type="entry name" value="fez family zinc finger protein 1"/>
    <property type="match status" value="1"/>
</dbReference>
<evidence type="ECO:0000256" key="6">
    <source>
        <dbReference type="ARBA" id="ARBA00022737"/>
    </source>
</evidence>
<keyword evidence="12" id="KW-0238">DNA-binding</keyword>
<dbReference type="FunFam" id="3.30.160.60:FF:000863">
    <property type="entry name" value="fez family zinc finger protein 2"/>
    <property type="match status" value="1"/>
</dbReference>
<evidence type="ECO:0000256" key="10">
    <source>
        <dbReference type="ARBA" id="ARBA00022902"/>
    </source>
</evidence>
<evidence type="ECO:0000256" key="7">
    <source>
        <dbReference type="ARBA" id="ARBA00022771"/>
    </source>
</evidence>
<keyword evidence="9" id="KW-0862">Zinc</keyword>
<evidence type="ECO:0000256" key="13">
    <source>
        <dbReference type="ARBA" id="ARBA00023163"/>
    </source>
</evidence>
<evidence type="ECO:0000256" key="14">
    <source>
        <dbReference type="ARBA" id="ARBA00023242"/>
    </source>
</evidence>
<keyword evidence="10" id="KW-0524">Neurogenesis</keyword>
<dbReference type="Pfam" id="PF13912">
    <property type="entry name" value="zf-C2H2_6"/>
    <property type="match status" value="1"/>
</dbReference>
<feature type="domain" description="C2H2-type" evidence="17">
    <location>
        <begin position="390"/>
        <end position="417"/>
    </location>
</feature>
<keyword evidence="3" id="KW-0217">Developmental protein</keyword>
<dbReference type="EnsemblMetazoa" id="GMOY004045-RA">
    <property type="protein sequence ID" value="GMOY004045-PA"/>
    <property type="gene ID" value="GMOY004045"/>
</dbReference>
<evidence type="ECO:0000313" key="19">
    <source>
        <dbReference type="Proteomes" id="UP000092444"/>
    </source>
</evidence>
<feature type="domain" description="C2H2-type" evidence="17">
    <location>
        <begin position="474"/>
        <end position="497"/>
    </location>
</feature>
<feature type="domain" description="C2H2-type" evidence="17">
    <location>
        <begin position="446"/>
        <end position="473"/>
    </location>
</feature>
<evidence type="ECO:0000256" key="1">
    <source>
        <dbReference type="ARBA" id="ARBA00004123"/>
    </source>
</evidence>
<dbReference type="InterPro" id="IPR013087">
    <property type="entry name" value="Znf_C2H2_type"/>
</dbReference>
<dbReference type="PANTHER" id="PTHR14196:SF12">
    <property type="entry name" value="ZINC FINGER PROTEIN 208-LIKE"/>
    <property type="match status" value="1"/>
</dbReference>
<comment type="subcellular location">
    <subcellularLocation>
        <location evidence="1">Nucleus</location>
    </subcellularLocation>
</comment>
<dbReference type="GO" id="GO:0030154">
    <property type="term" value="P:cell differentiation"/>
    <property type="evidence" value="ECO:0007669"/>
    <property type="project" value="UniProtKB-KW"/>
</dbReference>
<dbReference type="GO" id="GO:0000981">
    <property type="term" value="F:DNA-binding transcription factor activity, RNA polymerase II-specific"/>
    <property type="evidence" value="ECO:0007669"/>
    <property type="project" value="TreeGrafter"/>
</dbReference>
<evidence type="ECO:0000256" key="9">
    <source>
        <dbReference type="ARBA" id="ARBA00022833"/>
    </source>
</evidence>
<evidence type="ECO:0000256" key="4">
    <source>
        <dbReference type="ARBA" id="ARBA00022491"/>
    </source>
</evidence>
<feature type="region of interest" description="Disordered" evidence="16">
    <location>
        <begin position="262"/>
        <end position="327"/>
    </location>
</feature>
<evidence type="ECO:0000259" key="17">
    <source>
        <dbReference type="PROSITE" id="PS50157"/>
    </source>
</evidence>
<organism evidence="18 19">
    <name type="scientific">Glossina morsitans morsitans</name>
    <name type="common">Savannah tsetse fly</name>
    <dbReference type="NCBI Taxonomy" id="37546"/>
    <lineage>
        <taxon>Eukaryota</taxon>
        <taxon>Metazoa</taxon>
        <taxon>Ecdysozoa</taxon>
        <taxon>Arthropoda</taxon>
        <taxon>Hexapoda</taxon>
        <taxon>Insecta</taxon>
        <taxon>Pterygota</taxon>
        <taxon>Neoptera</taxon>
        <taxon>Endopterygota</taxon>
        <taxon>Diptera</taxon>
        <taxon>Brachycera</taxon>
        <taxon>Muscomorpha</taxon>
        <taxon>Hippoboscoidea</taxon>
        <taxon>Glossinidae</taxon>
        <taxon>Glossina</taxon>
    </lineage>
</organism>
<evidence type="ECO:0000256" key="15">
    <source>
        <dbReference type="PROSITE-ProRule" id="PRU00042"/>
    </source>
</evidence>
<comment type="similarity">
    <text evidence="2">Belongs to the krueppel C2H2-type zinc-finger protein family.</text>
</comment>
<feature type="region of interest" description="Disordered" evidence="16">
    <location>
        <begin position="533"/>
        <end position="567"/>
    </location>
</feature>
<dbReference type="Gene3D" id="3.30.160.60">
    <property type="entry name" value="Classic Zinc Finger"/>
    <property type="match status" value="6"/>
</dbReference>
<evidence type="ECO:0000256" key="16">
    <source>
        <dbReference type="SAM" id="MobiDB-lite"/>
    </source>
</evidence>
<evidence type="ECO:0000256" key="11">
    <source>
        <dbReference type="ARBA" id="ARBA00023015"/>
    </source>
</evidence>
<feature type="domain" description="C2H2-type" evidence="17">
    <location>
        <begin position="362"/>
        <end position="389"/>
    </location>
</feature>
<dbReference type="InterPro" id="IPR050717">
    <property type="entry name" value="C2H2-ZF_Transcription_Reg"/>
</dbReference>
<dbReference type="FunFam" id="3.30.160.60:FF:000103">
    <property type="entry name" value="FEZ family zinc finger 1"/>
    <property type="match status" value="1"/>
</dbReference>
<dbReference type="SUPFAM" id="SSF57667">
    <property type="entry name" value="beta-beta-alpha zinc fingers"/>
    <property type="match status" value="3"/>
</dbReference>
<feature type="compositionally biased region" description="Polar residues" evidence="16">
    <location>
        <begin position="544"/>
        <end position="567"/>
    </location>
</feature>
<reference evidence="18" key="1">
    <citation type="submission" date="2020-05" db="UniProtKB">
        <authorList>
            <consortium name="EnsemblMetazoa"/>
        </authorList>
    </citation>
    <scope>IDENTIFICATION</scope>
    <source>
        <strain evidence="18">Yale</strain>
    </source>
</reference>
<evidence type="ECO:0000256" key="5">
    <source>
        <dbReference type="ARBA" id="ARBA00022723"/>
    </source>
</evidence>
<keyword evidence="11" id="KW-0805">Transcription regulation</keyword>
<dbReference type="InterPro" id="IPR036236">
    <property type="entry name" value="Znf_C2H2_sf"/>
</dbReference>
<keyword evidence="19" id="KW-1185">Reference proteome</keyword>
<dbReference type="PhylomeDB" id="A0A1B0FJL2"/>
<dbReference type="Pfam" id="PF00096">
    <property type="entry name" value="zf-C2H2"/>
    <property type="match status" value="5"/>
</dbReference>
<dbReference type="FunFam" id="3.30.160.60:FF:000194">
    <property type="entry name" value="Fez family zinc finger protein 2"/>
    <property type="match status" value="1"/>
</dbReference>
<keyword evidence="7 15" id="KW-0863">Zinc-finger</keyword>
<accession>A0A1B0FJL2</accession>
<proteinExistence type="inferred from homology"/>
<dbReference type="GO" id="GO:0005634">
    <property type="term" value="C:nucleus"/>
    <property type="evidence" value="ECO:0007669"/>
    <property type="project" value="UniProtKB-SubCell"/>
</dbReference>
<keyword evidence="5" id="KW-0479">Metal-binding</keyword>
<evidence type="ECO:0000313" key="18">
    <source>
        <dbReference type="EnsemblMetazoa" id="GMOY004045-PA"/>
    </source>
</evidence>
<dbReference type="GO" id="GO:0000977">
    <property type="term" value="F:RNA polymerase II transcription regulatory region sequence-specific DNA binding"/>
    <property type="evidence" value="ECO:0007669"/>
    <property type="project" value="TreeGrafter"/>
</dbReference>
<evidence type="ECO:0000256" key="12">
    <source>
        <dbReference type="ARBA" id="ARBA00023125"/>
    </source>
</evidence>
<dbReference type="GO" id="GO:0007399">
    <property type="term" value="P:nervous system development"/>
    <property type="evidence" value="ECO:0007669"/>
    <property type="project" value="UniProtKB-KW"/>
</dbReference>
<feature type="compositionally biased region" description="Low complexity" evidence="16">
    <location>
        <begin position="533"/>
        <end position="543"/>
    </location>
</feature>
<feature type="domain" description="C2H2-type" evidence="17">
    <location>
        <begin position="418"/>
        <end position="445"/>
    </location>
</feature>
<protein>
    <recommendedName>
        <fullName evidence="17">C2H2-type domain-containing protein</fullName>
    </recommendedName>
</protein>
<keyword evidence="8" id="KW-0221">Differentiation</keyword>
<dbReference type="EMBL" id="CCAG010022038">
    <property type="status" value="NOT_ANNOTATED_CDS"/>
    <property type="molecule type" value="Genomic_DNA"/>
</dbReference>
<feature type="domain" description="C2H2-type" evidence="17">
    <location>
        <begin position="334"/>
        <end position="361"/>
    </location>
</feature>
<keyword evidence="4" id="KW-0678">Repressor</keyword>